<reference evidence="1 2" key="1">
    <citation type="submission" date="2017-02" db="EMBL/GenBank/DDBJ databases">
        <title>Complete genome sequence of Lactobacillus helveticus.</title>
        <authorList>
            <person name="Kim J.F."/>
            <person name="Chung Y."/>
            <person name="Kwak M."/>
        </authorList>
    </citation>
    <scope>NUCLEOTIDE SEQUENCE [LARGE SCALE GENOMIC DNA]</scope>
    <source>
        <strain evidence="1 2">LH5</strain>
    </source>
</reference>
<dbReference type="Gene3D" id="3.40.570.10">
    <property type="entry name" value="Extracellular Endonuclease, subunit A"/>
    <property type="match status" value="1"/>
</dbReference>
<evidence type="ECO:0000313" key="1">
    <source>
        <dbReference type="EMBL" id="AZK91413.1"/>
    </source>
</evidence>
<protein>
    <submittedName>
        <fullName evidence="1">Uncharacterized protein</fullName>
    </submittedName>
</protein>
<dbReference type="GeneID" id="99757319"/>
<dbReference type="Proteomes" id="UP000267945">
    <property type="component" value="Chromosome"/>
</dbReference>
<name>A0A3Q8SPY2_LACHE</name>
<organism evidence="1 2">
    <name type="scientific">Lactobacillus helveticus</name>
    <name type="common">Lactobacillus suntoryeus</name>
    <dbReference type="NCBI Taxonomy" id="1587"/>
    <lineage>
        <taxon>Bacteria</taxon>
        <taxon>Bacillati</taxon>
        <taxon>Bacillota</taxon>
        <taxon>Bacilli</taxon>
        <taxon>Lactobacillales</taxon>
        <taxon>Lactobacillaceae</taxon>
        <taxon>Lactobacillus</taxon>
    </lineage>
</organism>
<proteinExistence type="predicted"/>
<dbReference type="InterPro" id="IPR044929">
    <property type="entry name" value="DNA/RNA_non-sp_Endonuclease_sf"/>
</dbReference>
<dbReference type="AlphaFoldDB" id="A0A3Q8SPY2"/>
<accession>A0A3Q8SPY2</accession>
<sequence>MSLSEAEVKEKMGIDTFSQISQLKKYHLSYNEKYRLFLIKENSHWKNNSRIENGFAAYLKPAIGRNKYKKQRKPSKDGYQQGHIFGVELIQHISKLKTPEFENFKGKDKLPNNFLENRLVKTYNAGFKNIFRQTEQANGYGKKKSSKEYIGQAKFEQQVNNFLKHNESTNSNIQVYYEAEAIYNDSEISVIGTRLYARVVGDEKHPLNKIVDSKKKEAKPYIPFHVFIPNVEE</sequence>
<dbReference type="RefSeq" id="WP_014919389.1">
    <property type="nucleotide sequence ID" value="NZ_CP019581.1"/>
</dbReference>
<gene>
    <name evidence="1" type="ORF">LH5_01171</name>
</gene>
<dbReference type="EMBL" id="CP019581">
    <property type="protein sequence ID" value="AZK91413.1"/>
    <property type="molecule type" value="Genomic_DNA"/>
</dbReference>
<evidence type="ECO:0000313" key="2">
    <source>
        <dbReference type="Proteomes" id="UP000267945"/>
    </source>
</evidence>